<protein>
    <submittedName>
        <fullName evidence="2">Uncharacterized protein</fullName>
    </submittedName>
</protein>
<feature type="region of interest" description="Disordered" evidence="1">
    <location>
        <begin position="1"/>
        <end position="90"/>
    </location>
</feature>
<feature type="compositionally biased region" description="Polar residues" evidence="1">
    <location>
        <begin position="13"/>
        <end position="26"/>
    </location>
</feature>
<dbReference type="Proteomes" id="UP001619887">
    <property type="component" value="Unassembled WGS sequence"/>
</dbReference>
<proteinExistence type="predicted"/>
<gene>
    <name evidence="2" type="ORF">OYC64_021946</name>
</gene>
<sequence length="90" mass="9690">MVATRRGVRVCSPNKTSPEPSSEVQETPSTRRTRSRVTVKPAAESPSQHGAEEETSIQQETSQTSSPLTLLPHFLPPTLSPTPPPPPLPP</sequence>
<name>A0ABD2G3R8_PAGBO</name>
<dbReference type="EMBL" id="JBIYXZ010002084">
    <property type="protein sequence ID" value="KAL3047883.1"/>
    <property type="molecule type" value="Genomic_DNA"/>
</dbReference>
<reference evidence="2 3" key="2">
    <citation type="journal article" date="2024" name="G3 (Bethesda)">
        <title>The genome of the cryopelagic Antarctic bald notothen, Trematomus borchgrevinki.</title>
        <authorList>
            <person name="Rayamajhi N."/>
            <person name="Rivera-Colon A.G."/>
            <person name="Minhas B.F."/>
            <person name="Cheng C.C."/>
            <person name="Catchen J.M."/>
        </authorList>
    </citation>
    <scope>NUCLEOTIDE SEQUENCE [LARGE SCALE GENOMIC DNA]</scope>
    <source>
        <strain evidence="2">AGRC-2024</strain>
    </source>
</reference>
<dbReference type="AlphaFoldDB" id="A0ABD2G3R8"/>
<reference evidence="2 3" key="1">
    <citation type="journal article" date="2022" name="G3 (Bethesda)">
        <title>Evaluating Illumina-, Nanopore-, and PacBio-based genome assembly strategies with the bald notothen, Trematomus borchgrevinki.</title>
        <authorList>
            <person name="Rayamajhi N."/>
            <person name="Cheng C.C."/>
            <person name="Catchen J.M."/>
        </authorList>
    </citation>
    <scope>NUCLEOTIDE SEQUENCE [LARGE SCALE GENOMIC DNA]</scope>
    <source>
        <strain evidence="2">AGRC-2024</strain>
    </source>
</reference>
<keyword evidence="3" id="KW-1185">Reference proteome</keyword>
<feature type="compositionally biased region" description="Low complexity" evidence="1">
    <location>
        <begin position="56"/>
        <end position="73"/>
    </location>
</feature>
<evidence type="ECO:0000256" key="1">
    <source>
        <dbReference type="SAM" id="MobiDB-lite"/>
    </source>
</evidence>
<comment type="caution">
    <text evidence="2">The sequence shown here is derived from an EMBL/GenBank/DDBJ whole genome shotgun (WGS) entry which is preliminary data.</text>
</comment>
<accession>A0ABD2G3R8</accession>
<evidence type="ECO:0000313" key="2">
    <source>
        <dbReference type="EMBL" id="KAL3047883.1"/>
    </source>
</evidence>
<organism evidence="2 3">
    <name type="scientific">Pagothenia borchgrevinki</name>
    <name type="common">Bald rockcod</name>
    <name type="synonym">Trematomus borchgrevinki</name>
    <dbReference type="NCBI Taxonomy" id="8213"/>
    <lineage>
        <taxon>Eukaryota</taxon>
        <taxon>Metazoa</taxon>
        <taxon>Chordata</taxon>
        <taxon>Craniata</taxon>
        <taxon>Vertebrata</taxon>
        <taxon>Euteleostomi</taxon>
        <taxon>Actinopterygii</taxon>
        <taxon>Neopterygii</taxon>
        <taxon>Teleostei</taxon>
        <taxon>Neoteleostei</taxon>
        <taxon>Acanthomorphata</taxon>
        <taxon>Eupercaria</taxon>
        <taxon>Perciformes</taxon>
        <taxon>Notothenioidei</taxon>
        <taxon>Nototheniidae</taxon>
        <taxon>Pagothenia</taxon>
    </lineage>
</organism>
<evidence type="ECO:0000313" key="3">
    <source>
        <dbReference type="Proteomes" id="UP001619887"/>
    </source>
</evidence>
<feature type="compositionally biased region" description="Pro residues" evidence="1">
    <location>
        <begin position="74"/>
        <end position="90"/>
    </location>
</feature>